<keyword evidence="2" id="KW-1185">Reference proteome</keyword>
<dbReference type="AlphaFoldDB" id="A0ABD2BZY0"/>
<organism evidence="1 2">
    <name type="scientific">Vespula maculifrons</name>
    <name type="common">Eastern yellow jacket</name>
    <name type="synonym">Wasp</name>
    <dbReference type="NCBI Taxonomy" id="7453"/>
    <lineage>
        <taxon>Eukaryota</taxon>
        <taxon>Metazoa</taxon>
        <taxon>Ecdysozoa</taxon>
        <taxon>Arthropoda</taxon>
        <taxon>Hexapoda</taxon>
        <taxon>Insecta</taxon>
        <taxon>Pterygota</taxon>
        <taxon>Neoptera</taxon>
        <taxon>Endopterygota</taxon>
        <taxon>Hymenoptera</taxon>
        <taxon>Apocrita</taxon>
        <taxon>Aculeata</taxon>
        <taxon>Vespoidea</taxon>
        <taxon>Vespidae</taxon>
        <taxon>Vespinae</taxon>
        <taxon>Vespula</taxon>
    </lineage>
</organism>
<evidence type="ECO:0000313" key="1">
    <source>
        <dbReference type="EMBL" id="KAL2738119.1"/>
    </source>
</evidence>
<protein>
    <submittedName>
        <fullName evidence="1">Uncharacterized protein</fullName>
    </submittedName>
</protein>
<comment type="caution">
    <text evidence="1">The sequence shown here is derived from an EMBL/GenBank/DDBJ whole genome shotgun (WGS) entry which is preliminary data.</text>
</comment>
<reference evidence="1 2" key="1">
    <citation type="journal article" date="2024" name="Ann. Entomol. Soc. Am.">
        <title>Genomic analyses of the southern and eastern yellowjacket wasps (Hymenoptera: Vespidae) reveal evolutionary signatures of social life.</title>
        <authorList>
            <person name="Catto M.A."/>
            <person name="Caine P.B."/>
            <person name="Orr S.E."/>
            <person name="Hunt B.G."/>
            <person name="Goodisman M.A.D."/>
        </authorList>
    </citation>
    <scope>NUCLEOTIDE SEQUENCE [LARGE SCALE GENOMIC DNA]</scope>
    <source>
        <strain evidence="1">232</strain>
        <tissue evidence="1">Head and thorax</tissue>
    </source>
</reference>
<evidence type="ECO:0000313" key="2">
    <source>
        <dbReference type="Proteomes" id="UP001607303"/>
    </source>
</evidence>
<gene>
    <name evidence="1" type="ORF">V1477_011478</name>
</gene>
<accession>A0ABD2BZY0</accession>
<dbReference type="Proteomes" id="UP001607303">
    <property type="component" value="Unassembled WGS sequence"/>
</dbReference>
<name>A0ABD2BZY0_VESMC</name>
<dbReference type="EMBL" id="JAYRBN010000063">
    <property type="protein sequence ID" value="KAL2738119.1"/>
    <property type="molecule type" value="Genomic_DNA"/>
</dbReference>
<sequence>MILNLSRNRKCPLSRHKPLKNLRKLCLKMIKRYWYKTRIDMYHKINVIIKKNMFMKLMKTMHKIGKIETLVSSQEPIAPSTEATINNRSKASLGKKEISQLWLMVKRKTLLVLDPLDPVLITIIANSYTIGNGNIATSVTMTYDRSQNG</sequence>
<proteinExistence type="predicted"/>